<comment type="caution">
    <text evidence="1">The sequence shown here is derived from an EMBL/GenBank/DDBJ whole genome shotgun (WGS) entry which is preliminary data.</text>
</comment>
<dbReference type="EMBL" id="BAAAHH010000001">
    <property type="protein sequence ID" value="GAA0936047.1"/>
    <property type="molecule type" value="Genomic_DNA"/>
</dbReference>
<proteinExistence type="predicted"/>
<gene>
    <name evidence="1" type="ORF">GCM10009550_01520</name>
</gene>
<keyword evidence="2" id="KW-1185">Reference proteome</keyword>
<evidence type="ECO:0000313" key="2">
    <source>
        <dbReference type="Proteomes" id="UP001500665"/>
    </source>
</evidence>
<sequence>MLPLQREQNGYRVMMQRYRYTPTSTYRPPLGAKVVEITAPTAREADERMIRGERDWLQSWTDNDGLPREWSISRGGKVIASGKTTPRED</sequence>
<dbReference type="Proteomes" id="UP001500665">
    <property type="component" value="Unassembled WGS sequence"/>
</dbReference>
<reference evidence="2" key="1">
    <citation type="journal article" date="2019" name="Int. J. Syst. Evol. Microbiol.">
        <title>The Global Catalogue of Microorganisms (GCM) 10K type strain sequencing project: providing services to taxonomists for standard genome sequencing and annotation.</title>
        <authorList>
            <consortium name="The Broad Institute Genomics Platform"/>
            <consortium name="The Broad Institute Genome Sequencing Center for Infectious Disease"/>
            <person name="Wu L."/>
            <person name="Ma J."/>
        </authorList>
    </citation>
    <scope>NUCLEOTIDE SEQUENCE [LARGE SCALE GENOMIC DNA]</scope>
    <source>
        <strain evidence="2">JCM 10696</strain>
    </source>
</reference>
<dbReference type="RefSeq" id="WP_344235531.1">
    <property type="nucleotide sequence ID" value="NZ_BAAAHH010000001.1"/>
</dbReference>
<evidence type="ECO:0000313" key="1">
    <source>
        <dbReference type="EMBL" id="GAA0936047.1"/>
    </source>
</evidence>
<organism evidence="1 2">
    <name type="scientific">Actinocorallia libanotica</name>
    <dbReference type="NCBI Taxonomy" id="46162"/>
    <lineage>
        <taxon>Bacteria</taxon>
        <taxon>Bacillati</taxon>
        <taxon>Actinomycetota</taxon>
        <taxon>Actinomycetes</taxon>
        <taxon>Streptosporangiales</taxon>
        <taxon>Thermomonosporaceae</taxon>
        <taxon>Actinocorallia</taxon>
    </lineage>
</organism>
<protein>
    <submittedName>
        <fullName evidence="1">Uncharacterized protein</fullName>
    </submittedName>
</protein>
<name>A0ABP4AGA3_9ACTN</name>
<accession>A0ABP4AGA3</accession>